<organism evidence="1 2">
    <name type="scientific">Ancylostoma ceylanicum</name>
    <dbReference type="NCBI Taxonomy" id="53326"/>
    <lineage>
        <taxon>Eukaryota</taxon>
        <taxon>Metazoa</taxon>
        <taxon>Ecdysozoa</taxon>
        <taxon>Nematoda</taxon>
        <taxon>Chromadorea</taxon>
        <taxon>Rhabditida</taxon>
        <taxon>Rhabditina</taxon>
        <taxon>Rhabditomorpha</taxon>
        <taxon>Strongyloidea</taxon>
        <taxon>Ancylostomatidae</taxon>
        <taxon>Ancylostomatinae</taxon>
        <taxon>Ancylostoma</taxon>
    </lineage>
</organism>
<comment type="caution">
    <text evidence="1">The sequence shown here is derived from an EMBL/GenBank/DDBJ whole genome shotgun (WGS) entry which is preliminary data.</text>
</comment>
<keyword evidence="2" id="KW-1185">Reference proteome</keyword>
<name>A0A016VHI3_9BILA</name>
<sequence length="78" mass="9166">MKSITFIQRILHHKYTGTILYNKLLFFSAILKSISSIQNIIRASALNNVQNRNTSNKKRKMLNPTNNHKMKITNKFFK</sequence>
<gene>
    <name evidence="1" type="primary">Acey_s0009.g409</name>
    <name evidence="1" type="ORF">Y032_0009g409</name>
</gene>
<accession>A0A016VHI3</accession>
<reference evidence="2" key="1">
    <citation type="journal article" date="2015" name="Nat. Genet.">
        <title>The genome and transcriptome of the zoonotic hookworm Ancylostoma ceylanicum identify infection-specific gene families.</title>
        <authorList>
            <person name="Schwarz E.M."/>
            <person name="Hu Y."/>
            <person name="Antoshechkin I."/>
            <person name="Miller M.M."/>
            <person name="Sternberg P.W."/>
            <person name="Aroian R.V."/>
        </authorList>
    </citation>
    <scope>NUCLEOTIDE SEQUENCE</scope>
    <source>
        <strain evidence="2">HY135</strain>
    </source>
</reference>
<proteinExistence type="predicted"/>
<dbReference type="EMBL" id="JARK01001345">
    <property type="protein sequence ID" value="EYC26890.1"/>
    <property type="molecule type" value="Genomic_DNA"/>
</dbReference>
<dbReference type="Proteomes" id="UP000024635">
    <property type="component" value="Unassembled WGS sequence"/>
</dbReference>
<protein>
    <submittedName>
        <fullName evidence="1">Uncharacterized protein</fullName>
    </submittedName>
</protein>
<evidence type="ECO:0000313" key="1">
    <source>
        <dbReference type="EMBL" id="EYC26890.1"/>
    </source>
</evidence>
<dbReference type="AlphaFoldDB" id="A0A016VHI3"/>
<evidence type="ECO:0000313" key="2">
    <source>
        <dbReference type="Proteomes" id="UP000024635"/>
    </source>
</evidence>